<dbReference type="PROSITE" id="PS51197">
    <property type="entry name" value="HTH_RRF2_2"/>
    <property type="match status" value="1"/>
</dbReference>
<dbReference type="InterPro" id="IPR000944">
    <property type="entry name" value="Tscrpt_reg_Rrf2"/>
</dbReference>
<dbReference type="Pfam" id="PF02082">
    <property type="entry name" value="Rrf2"/>
    <property type="match status" value="1"/>
</dbReference>
<dbReference type="PANTHER" id="PTHR33221:SF15">
    <property type="entry name" value="HTH-TYPE TRANSCRIPTIONAL REGULATOR YWGB-RELATED"/>
    <property type="match status" value="1"/>
</dbReference>
<sequence>MFSKACEYGIRAAIYIASKSLLEERATLIDIAEEIDSPTAFTAKILQQLVKSNVVHSIKGPHGGFFIPVEEMKEVKLVQVVVAIDGNKLFTGCGLGLKQCNENHPCPVHFKFKEIRNELQHMLENTTIKEMAEGVETGLAFLRQ</sequence>
<dbReference type="Gene3D" id="1.10.10.10">
    <property type="entry name" value="Winged helix-like DNA-binding domain superfamily/Winged helix DNA-binding domain"/>
    <property type="match status" value="1"/>
</dbReference>
<dbReference type="PANTHER" id="PTHR33221">
    <property type="entry name" value="WINGED HELIX-TURN-HELIX TRANSCRIPTIONAL REGULATOR, RRF2 FAMILY"/>
    <property type="match status" value="1"/>
</dbReference>
<dbReference type="GO" id="GO:0005829">
    <property type="term" value="C:cytosol"/>
    <property type="evidence" value="ECO:0007669"/>
    <property type="project" value="TreeGrafter"/>
</dbReference>
<dbReference type="NCBIfam" id="TIGR00738">
    <property type="entry name" value="rrf2_super"/>
    <property type="match status" value="1"/>
</dbReference>
<gene>
    <name evidence="1" type="ORF">GQN54_06050</name>
</gene>
<dbReference type="GO" id="GO:0003700">
    <property type="term" value="F:DNA-binding transcription factor activity"/>
    <property type="evidence" value="ECO:0007669"/>
    <property type="project" value="TreeGrafter"/>
</dbReference>
<protein>
    <submittedName>
        <fullName evidence="1">Rrf2 family transcriptional regulator</fullName>
    </submittedName>
</protein>
<comment type="caution">
    <text evidence="1">The sequence shown here is derived from an EMBL/GenBank/DDBJ whole genome shotgun (WGS) entry which is preliminary data.</text>
</comment>
<dbReference type="Proteomes" id="UP000470771">
    <property type="component" value="Unassembled WGS sequence"/>
</dbReference>
<dbReference type="SUPFAM" id="SSF46785">
    <property type="entry name" value="Winged helix' DNA-binding domain"/>
    <property type="match status" value="1"/>
</dbReference>
<evidence type="ECO:0000313" key="1">
    <source>
        <dbReference type="EMBL" id="NBG65671.1"/>
    </source>
</evidence>
<reference evidence="1 2" key="1">
    <citation type="submission" date="2019-12" db="EMBL/GenBank/DDBJ databases">
        <authorList>
            <person name="Zhao J."/>
        </authorList>
    </citation>
    <scope>NUCLEOTIDE SEQUENCE [LARGE SCALE GENOMIC DNA]</scope>
    <source>
        <strain evidence="1 2">S-15</strain>
    </source>
</reference>
<dbReference type="AlphaFoldDB" id="A0A6N9NJL2"/>
<keyword evidence="2" id="KW-1185">Reference proteome</keyword>
<evidence type="ECO:0000313" key="2">
    <source>
        <dbReference type="Proteomes" id="UP000470771"/>
    </source>
</evidence>
<dbReference type="InterPro" id="IPR036388">
    <property type="entry name" value="WH-like_DNA-bd_sf"/>
</dbReference>
<dbReference type="EMBL" id="WWNE01000005">
    <property type="protein sequence ID" value="NBG65671.1"/>
    <property type="molecule type" value="Genomic_DNA"/>
</dbReference>
<organism evidence="1 2">
    <name type="scientific">Acidiluteibacter ferrifornacis</name>
    <dbReference type="NCBI Taxonomy" id="2692424"/>
    <lineage>
        <taxon>Bacteria</taxon>
        <taxon>Pseudomonadati</taxon>
        <taxon>Bacteroidota</taxon>
        <taxon>Flavobacteriia</taxon>
        <taxon>Flavobacteriales</taxon>
        <taxon>Cryomorphaceae</taxon>
        <taxon>Acidiluteibacter</taxon>
    </lineage>
</organism>
<accession>A0A6N9NJL2</accession>
<dbReference type="InterPro" id="IPR036390">
    <property type="entry name" value="WH_DNA-bd_sf"/>
</dbReference>
<name>A0A6N9NJL2_9FLAO</name>
<proteinExistence type="predicted"/>
<dbReference type="RefSeq" id="WP_160632618.1">
    <property type="nucleotide sequence ID" value="NZ_WWNE01000005.1"/>
</dbReference>